<reference evidence="3" key="1">
    <citation type="submission" date="2011-02" db="EMBL/GenBank/DDBJ databases">
        <authorList>
            <person name="Aslett M."/>
        </authorList>
    </citation>
    <scope>NUCLEOTIDE SEQUENCE</scope>
    <source>
        <strain evidence="3">Liverpool</strain>
    </source>
</reference>
<dbReference type="VEuPathDB" id="ToxoDB:NCLIV_040270"/>
<reference evidence="3" key="2">
    <citation type="submission" date="2011-03" db="EMBL/GenBank/DDBJ databases">
        <title>Comparative genomics and transcriptomics of Neospora caninum and Toxoplasma gondii.</title>
        <authorList>
            <person name="Reid A.J."/>
            <person name="Sohal A."/>
            <person name="Harris D."/>
            <person name="Quail M."/>
            <person name="Sanders M."/>
            <person name="Berriman M."/>
            <person name="Wastling J.M."/>
            <person name="Pain A."/>
        </authorList>
    </citation>
    <scope>NUCLEOTIDE SEQUENCE</scope>
    <source>
        <strain evidence="3">Liverpool</strain>
    </source>
</reference>
<reference evidence="5" key="3">
    <citation type="journal article" date="2012" name="PLoS Pathog.">
        <title>Comparative genomics of the apicomplexan parasites Toxoplasma gondii and Neospora caninum: Coccidia differing in host range and transmission strategy.</title>
        <authorList>
            <person name="Reid A.J."/>
            <person name="Vermont S.J."/>
            <person name="Cotton J.A."/>
            <person name="Harris D."/>
            <person name="Hill-Cawthorne G.A."/>
            <person name="Konen-Waisman S."/>
            <person name="Latham S.M."/>
            <person name="Mourier T."/>
            <person name="Norton R."/>
            <person name="Quail M.A."/>
            <person name="Sanders M."/>
            <person name="Shanmugam D."/>
            <person name="Sohal A."/>
            <person name="Wasmuth J.D."/>
            <person name="Brunk B."/>
            <person name="Grigg M.E."/>
            <person name="Howard J.C."/>
            <person name="Parkinson J."/>
            <person name="Roos D.S."/>
            <person name="Trees A.J."/>
            <person name="Berriman M."/>
            <person name="Pain A."/>
            <person name="Wastling J.M."/>
        </authorList>
    </citation>
    <scope>NUCLEOTIDE SEQUENCE [LARGE SCALE GENOMIC DNA]</scope>
    <source>
        <strain evidence="5">Liverpool</strain>
    </source>
</reference>
<gene>
    <name evidence="4" type="ORF">BN1204_040270</name>
    <name evidence="3" type="ORF">NCLIV_040270</name>
</gene>
<feature type="region of interest" description="Disordered" evidence="2">
    <location>
        <begin position="96"/>
        <end position="191"/>
    </location>
</feature>
<reference evidence="4" key="4">
    <citation type="journal article" date="2015" name="PLoS ONE">
        <title>Comprehensive Evaluation of Toxoplasma gondii VEG and Neospora caninum LIV Genomes with Tachyzoite Stage Transcriptome and Proteome Defines Novel Transcript Features.</title>
        <authorList>
            <person name="Ramaprasad A."/>
            <person name="Mourier T."/>
            <person name="Naeem R."/>
            <person name="Malas T.B."/>
            <person name="Moussa E."/>
            <person name="Panigrahi A."/>
            <person name="Vermont S.J."/>
            <person name="Otto T.D."/>
            <person name="Wastling J."/>
            <person name="Pain A."/>
        </authorList>
    </citation>
    <scope>NUCLEOTIDE SEQUENCE</scope>
    <source>
        <strain evidence="4">Liverpool</strain>
    </source>
</reference>
<evidence type="ECO:0000313" key="3">
    <source>
        <dbReference type="EMBL" id="CBZ50952.1"/>
    </source>
</evidence>
<feature type="compositionally biased region" description="Basic and acidic residues" evidence="2">
    <location>
        <begin position="109"/>
        <end position="120"/>
    </location>
</feature>
<dbReference type="RefSeq" id="XP_003880985.1">
    <property type="nucleotide sequence ID" value="XM_003880936.1"/>
</dbReference>
<organism evidence="3 5">
    <name type="scientific">Neospora caninum (strain Liverpool)</name>
    <dbReference type="NCBI Taxonomy" id="572307"/>
    <lineage>
        <taxon>Eukaryota</taxon>
        <taxon>Sar</taxon>
        <taxon>Alveolata</taxon>
        <taxon>Apicomplexa</taxon>
        <taxon>Conoidasida</taxon>
        <taxon>Coccidia</taxon>
        <taxon>Eucoccidiorida</taxon>
        <taxon>Eimeriorina</taxon>
        <taxon>Sarcocystidae</taxon>
        <taxon>Neospora</taxon>
    </lineage>
</organism>
<sequence length="191" mass="20632">MSGEIWRRIEDVKLLLPCRANGSSESRAASAAAAALEEKMVKLERTVADIQKQVAAELVLLPALPALLASAHAQRQKIQQLQALFPSSLTPFSSFGAKGDWTGSAVSRPRGEKARREGEKGPAPGRNASVDGSARKERKISRDDKGRGRKTSERKDATLGRVGEDQEEAMKEEGEETENAADLLEAESPVK</sequence>
<evidence type="ECO:0000256" key="2">
    <source>
        <dbReference type="SAM" id="MobiDB-lite"/>
    </source>
</evidence>
<dbReference type="OrthoDB" id="10615601at2759"/>
<name>F0VBG8_NEOCL</name>
<keyword evidence="5" id="KW-1185">Reference proteome</keyword>
<evidence type="ECO:0000313" key="5">
    <source>
        <dbReference type="Proteomes" id="UP000007494"/>
    </source>
</evidence>
<dbReference type="EMBL" id="FR823385">
    <property type="protein sequence ID" value="CBZ50952.1"/>
    <property type="molecule type" value="Genomic_DNA"/>
</dbReference>
<dbReference type="AlphaFoldDB" id="F0VBG8"/>
<feature type="compositionally biased region" description="Basic and acidic residues" evidence="2">
    <location>
        <begin position="140"/>
        <end position="172"/>
    </location>
</feature>
<evidence type="ECO:0000313" key="4">
    <source>
        <dbReference type="EMBL" id="CEL68253.1"/>
    </source>
</evidence>
<evidence type="ECO:0000256" key="1">
    <source>
        <dbReference type="SAM" id="Coils"/>
    </source>
</evidence>
<dbReference type="eggNOG" id="ENOG502R0IA">
    <property type="taxonomic scope" value="Eukaryota"/>
</dbReference>
<proteinExistence type="predicted"/>
<dbReference type="EMBL" id="LN714484">
    <property type="protein sequence ID" value="CEL68253.1"/>
    <property type="molecule type" value="Genomic_DNA"/>
</dbReference>
<dbReference type="GeneID" id="13439938"/>
<dbReference type="Proteomes" id="UP000007494">
    <property type="component" value="Chromosome IX"/>
</dbReference>
<protein>
    <submittedName>
        <fullName evidence="3">Uncharacterized protein</fullName>
    </submittedName>
</protein>
<accession>F0VBG8</accession>
<keyword evidence="1" id="KW-0175">Coiled coil</keyword>
<feature type="coiled-coil region" evidence="1">
    <location>
        <begin position="26"/>
        <end position="53"/>
    </location>
</feature>
<dbReference type="InParanoid" id="F0VBG8"/>